<evidence type="ECO:0000313" key="2">
    <source>
        <dbReference type="EMBL" id="TNN52259.1"/>
    </source>
</evidence>
<accession>A0A4Z2GFS9</accession>
<feature type="region of interest" description="Disordered" evidence="1">
    <location>
        <begin position="101"/>
        <end position="128"/>
    </location>
</feature>
<keyword evidence="3" id="KW-1185">Reference proteome</keyword>
<organism evidence="2 3">
    <name type="scientific">Liparis tanakae</name>
    <name type="common">Tanaka's snailfish</name>
    <dbReference type="NCBI Taxonomy" id="230148"/>
    <lineage>
        <taxon>Eukaryota</taxon>
        <taxon>Metazoa</taxon>
        <taxon>Chordata</taxon>
        <taxon>Craniata</taxon>
        <taxon>Vertebrata</taxon>
        <taxon>Euteleostomi</taxon>
        <taxon>Actinopterygii</taxon>
        <taxon>Neopterygii</taxon>
        <taxon>Teleostei</taxon>
        <taxon>Neoteleostei</taxon>
        <taxon>Acanthomorphata</taxon>
        <taxon>Eupercaria</taxon>
        <taxon>Perciformes</taxon>
        <taxon>Cottioidei</taxon>
        <taxon>Cottales</taxon>
        <taxon>Liparidae</taxon>
        <taxon>Liparis</taxon>
    </lineage>
</organism>
<reference evidence="2 3" key="1">
    <citation type="submission" date="2019-03" db="EMBL/GenBank/DDBJ databases">
        <title>First draft genome of Liparis tanakae, snailfish: a comprehensive survey of snailfish specific genes.</title>
        <authorList>
            <person name="Kim W."/>
            <person name="Song I."/>
            <person name="Jeong J.-H."/>
            <person name="Kim D."/>
            <person name="Kim S."/>
            <person name="Ryu S."/>
            <person name="Song J.Y."/>
            <person name="Lee S.K."/>
        </authorList>
    </citation>
    <scope>NUCLEOTIDE SEQUENCE [LARGE SCALE GENOMIC DNA]</scope>
    <source>
        <tissue evidence="2">Muscle</tissue>
    </source>
</reference>
<comment type="caution">
    <text evidence="2">The sequence shown here is derived from an EMBL/GenBank/DDBJ whole genome shotgun (WGS) entry which is preliminary data.</text>
</comment>
<dbReference type="AlphaFoldDB" id="A0A4Z2GFS9"/>
<name>A0A4Z2GFS9_9TELE</name>
<evidence type="ECO:0000313" key="3">
    <source>
        <dbReference type="Proteomes" id="UP000314294"/>
    </source>
</evidence>
<gene>
    <name evidence="2" type="ORF">EYF80_037535</name>
</gene>
<sequence length="143" mass="16231">MVHIRVSWYTASKPWLTDWASRAANSWLLKIFRLQPGGKTQHKQESGLNHEPQLLWFHSVQTRVLAQLHRPQLVVGLQVGPAPQAAVDDVGQTFSVGHLQTAIQRPAERRRGRRRGAQKRTERQSVMGGTLQREELCRVLVTG</sequence>
<evidence type="ECO:0000256" key="1">
    <source>
        <dbReference type="SAM" id="MobiDB-lite"/>
    </source>
</evidence>
<protein>
    <submittedName>
        <fullName evidence="2">Uncharacterized protein</fullName>
    </submittedName>
</protein>
<proteinExistence type="predicted"/>
<dbReference type="EMBL" id="SRLO01000553">
    <property type="protein sequence ID" value="TNN52259.1"/>
    <property type="molecule type" value="Genomic_DNA"/>
</dbReference>
<feature type="compositionally biased region" description="Basic residues" evidence="1">
    <location>
        <begin position="108"/>
        <end position="118"/>
    </location>
</feature>
<dbReference type="Proteomes" id="UP000314294">
    <property type="component" value="Unassembled WGS sequence"/>
</dbReference>